<dbReference type="AlphaFoldDB" id="A0AAQ3QP16"/>
<feature type="compositionally biased region" description="Polar residues" evidence="1">
    <location>
        <begin position="108"/>
        <end position="128"/>
    </location>
</feature>
<dbReference type="EMBL" id="CP136896">
    <property type="protein sequence ID" value="WOL15135.1"/>
    <property type="molecule type" value="Genomic_DNA"/>
</dbReference>
<gene>
    <name evidence="2" type="ORF">Cni_G23916</name>
</gene>
<feature type="region of interest" description="Disordered" evidence="1">
    <location>
        <begin position="93"/>
        <end position="137"/>
    </location>
</feature>
<feature type="compositionally biased region" description="Low complexity" evidence="1">
    <location>
        <begin position="1"/>
        <end position="17"/>
    </location>
</feature>
<evidence type="ECO:0000256" key="1">
    <source>
        <dbReference type="SAM" id="MobiDB-lite"/>
    </source>
</evidence>
<dbReference type="Proteomes" id="UP001327560">
    <property type="component" value="Chromosome 7"/>
</dbReference>
<accession>A0AAQ3QP16</accession>
<name>A0AAQ3QP16_9LILI</name>
<organism evidence="2 3">
    <name type="scientific">Canna indica</name>
    <name type="common">Indian-shot</name>
    <dbReference type="NCBI Taxonomy" id="4628"/>
    <lineage>
        <taxon>Eukaryota</taxon>
        <taxon>Viridiplantae</taxon>
        <taxon>Streptophyta</taxon>
        <taxon>Embryophyta</taxon>
        <taxon>Tracheophyta</taxon>
        <taxon>Spermatophyta</taxon>
        <taxon>Magnoliopsida</taxon>
        <taxon>Liliopsida</taxon>
        <taxon>Zingiberales</taxon>
        <taxon>Cannaceae</taxon>
        <taxon>Canna</taxon>
    </lineage>
</organism>
<dbReference type="PANTHER" id="PTHR33974">
    <property type="entry name" value="VASCULAR-RELATED UNKNOWN PROTEIN 1-RELATED"/>
    <property type="match status" value="1"/>
</dbReference>
<sequence length="186" mass="20114">MEESSSNSSKNGPFSPKDGAAPSEESGWTMYFEDFMASEERRAANVDGGDGAFSSGVVSGNSLISDAASCTAWKPLSTSLEVSEKYRKLSLKKRKGKGLLDDDPLEDTASSPVNSPKVTESSYLTTNPSKKDGQRDTALNDAVGYRNDQELKEIVNGFNFVKGTNECSELKKRGLCLVPLSLFVDY</sequence>
<evidence type="ECO:0000313" key="2">
    <source>
        <dbReference type="EMBL" id="WOL15135.1"/>
    </source>
</evidence>
<dbReference type="PANTHER" id="PTHR33974:SF2">
    <property type="entry name" value="VASCULAR-RELATED UNKNOWN PROTEIN 1"/>
    <property type="match status" value="1"/>
</dbReference>
<dbReference type="InterPro" id="IPR039280">
    <property type="entry name" value="VUP"/>
</dbReference>
<reference evidence="2 3" key="1">
    <citation type="submission" date="2023-10" db="EMBL/GenBank/DDBJ databases">
        <title>Chromosome-scale genome assembly provides insights into flower coloration mechanisms of Canna indica.</title>
        <authorList>
            <person name="Li C."/>
        </authorList>
    </citation>
    <scope>NUCLEOTIDE SEQUENCE [LARGE SCALE GENOMIC DNA]</scope>
    <source>
        <tissue evidence="2">Flower</tissue>
    </source>
</reference>
<evidence type="ECO:0000313" key="3">
    <source>
        <dbReference type="Proteomes" id="UP001327560"/>
    </source>
</evidence>
<proteinExistence type="predicted"/>
<keyword evidence="3" id="KW-1185">Reference proteome</keyword>
<protein>
    <submittedName>
        <fullName evidence="2">Uncharacterized protein</fullName>
    </submittedName>
</protein>
<dbReference type="GO" id="GO:0010089">
    <property type="term" value="P:xylem development"/>
    <property type="evidence" value="ECO:0007669"/>
    <property type="project" value="InterPro"/>
</dbReference>
<feature type="region of interest" description="Disordered" evidence="1">
    <location>
        <begin position="1"/>
        <end position="26"/>
    </location>
</feature>